<gene>
    <name evidence="1" type="ORF">LCGC14_2058860</name>
</gene>
<organism evidence="1">
    <name type="scientific">marine sediment metagenome</name>
    <dbReference type="NCBI Taxonomy" id="412755"/>
    <lineage>
        <taxon>unclassified sequences</taxon>
        <taxon>metagenomes</taxon>
        <taxon>ecological metagenomes</taxon>
    </lineage>
</organism>
<protein>
    <submittedName>
        <fullName evidence="1">Uncharacterized protein</fullName>
    </submittedName>
</protein>
<dbReference type="EMBL" id="LAZR01024467">
    <property type="protein sequence ID" value="KKL75042.1"/>
    <property type="molecule type" value="Genomic_DNA"/>
</dbReference>
<reference evidence="1" key="1">
    <citation type="journal article" date="2015" name="Nature">
        <title>Complex archaea that bridge the gap between prokaryotes and eukaryotes.</title>
        <authorList>
            <person name="Spang A."/>
            <person name="Saw J.H."/>
            <person name="Jorgensen S.L."/>
            <person name="Zaremba-Niedzwiedzka K."/>
            <person name="Martijn J."/>
            <person name="Lind A.E."/>
            <person name="van Eijk R."/>
            <person name="Schleper C."/>
            <person name="Guy L."/>
            <person name="Ettema T.J."/>
        </authorList>
    </citation>
    <scope>NUCLEOTIDE SEQUENCE</scope>
</reference>
<name>A0A0F9HIR7_9ZZZZ</name>
<feature type="non-terminal residue" evidence="1">
    <location>
        <position position="120"/>
    </location>
</feature>
<sequence length="120" mass="14272">MGDKNQPPEILKWNERVLEAVNTPPRELRQPFATWSVKRLWFHMRALGCPFGHNRIRRIMKQGGLRFRSTKLRPYAVHLDYAERKGKVQDAYRDTDEDHLVLVLDQKIFLTSVGMRGRQW</sequence>
<dbReference type="AlphaFoldDB" id="A0A0F9HIR7"/>
<evidence type="ECO:0000313" key="1">
    <source>
        <dbReference type="EMBL" id="KKL75042.1"/>
    </source>
</evidence>
<accession>A0A0F9HIR7</accession>
<proteinExistence type="predicted"/>
<comment type="caution">
    <text evidence="1">The sequence shown here is derived from an EMBL/GenBank/DDBJ whole genome shotgun (WGS) entry which is preliminary data.</text>
</comment>